<protein>
    <submittedName>
        <fullName evidence="3">DnaJ domain-containing protein</fullName>
    </submittedName>
</protein>
<dbReference type="RefSeq" id="WP_089302877.1">
    <property type="nucleotide sequence ID" value="NZ_FZNW01000020.1"/>
</dbReference>
<dbReference type="PROSITE" id="PS50076">
    <property type="entry name" value="DNAJ_2"/>
    <property type="match status" value="1"/>
</dbReference>
<accession>A0A238ZE36</accession>
<feature type="region of interest" description="Disordered" evidence="1">
    <location>
        <begin position="57"/>
        <end position="112"/>
    </location>
</feature>
<feature type="compositionally biased region" description="Basic and acidic residues" evidence="1">
    <location>
        <begin position="57"/>
        <end position="82"/>
    </location>
</feature>
<evidence type="ECO:0000259" key="2">
    <source>
        <dbReference type="PROSITE" id="PS50076"/>
    </source>
</evidence>
<evidence type="ECO:0000256" key="1">
    <source>
        <dbReference type="SAM" id="MobiDB-lite"/>
    </source>
</evidence>
<evidence type="ECO:0000313" key="3">
    <source>
        <dbReference type="EMBL" id="SNR81352.1"/>
    </source>
</evidence>
<dbReference type="InterPro" id="IPR001623">
    <property type="entry name" value="DnaJ_domain"/>
</dbReference>
<sequence>MSTRGPERDPYAVLGVSPDATQREISSAYRRLVRGLHPDGPGGDTGKLGEVVDAYETLRDPGRRADHDRARRAGSREARRAGSDPTDVPVRVHRTPRQQEPDVRAGPVRRHR</sequence>
<dbReference type="GO" id="GO:0051082">
    <property type="term" value="F:unfolded protein binding"/>
    <property type="evidence" value="ECO:0007669"/>
    <property type="project" value="TreeGrafter"/>
</dbReference>
<proteinExistence type="predicted"/>
<reference evidence="3 4" key="1">
    <citation type="submission" date="2017-06" db="EMBL/GenBank/DDBJ databases">
        <authorList>
            <person name="Kim H.J."/>
            <person name="Triplett B.A."/>
        </authorList>
    </citation>
    <scope>NUCLEOTIDE SEQUENCE [LARGE SCALE GENOMIC DNA]</scope>
    <source>
        <strain evidence="3 4">DSM 45207</strain>
    </source>
</reference>
<dbReference type="GO" id="GO:0042026">
    <property type="term" value="P:protein refolding"/>
    <property type="evidence" value="ECO:0007669"/>
    <property type="project" value="TreeGrafter"/>
</dbReference>
<dbReference type="AlphaFoldDB" id="A0A238ZE36"/>
<feature type="domain" description="J" evidence="2">
    <location>
        <begin position="9"/>
        <end position="71"/>
    </location>
</feature>
<evidence type="ECO:0000313" key="4">
    <source>
        <dbReference type="Proteomes" id="UP000198348"/>
    </source>
</evidence>
<name>A0A238ZE36_9PSEU</name>
<gene>
    <name evidence="3" type="ORF">SAMN06265360_120106</name>
</gene>
<dbReference type="GO" id="GO:0005737">
    <property type="term" value="C:cytoplasm"/>
    <property type="evidence" value="ECO:0007669"/>
    <property type="project" value="TreeGrafter"/>
</dbReference>
<keyword evidence="4" id="KW-1185">Reference proteome</keyword>
<dbReference type="Pfam" id="PF00226">
    <property type="entry name" value="DnaJ"/>
    <property type="match status" value="1"/>
</dbReference>
<dbReference type="EMBL" id="FZNW01000020">
    <property type="protein sequence ID" value="SNR81352.1"/>
    <property type="molecule type" value="Genomic_DNA"/>
</dbReference>
<dbReference type="PRINTS" id="PR00625">
    <property type="entry name" value="JDOMAIN"/>
</dbReference>
<dbReference type="SMART" id="SM00271">
    <property type="entry name" value="DnaJ"/>
    <property type="match status" value="1"/>
</dbReference>
<dbReference type="PANTHER" id="PTHR43096:SF58">
    <property type="entry name" value="CHAPERONE DNAJ-DOMAIN SUPERFAMILY PROTEIN"/>
    <property type="match status" value="1"/>
</dbReference>
<dbReference type="PANTHER" id="PTHR43096">
    <property type="entry name" value="DNAJ HOMOLOG 1, MITOCHONDRIAL-RELATED"/>
    <property type="match status" value="1"/>
</dbReference>
<dbReference type="OrthoDB" id="166297at2"/>
<organism evidence="3 4">
    <name type="scientific">Haloechinothrix alba</name>
    <dbReference type="NCBI Taxonomy" id="664784"/>
    <lineage>
        <taxon>Bacteria</taxon>
        <taxon>Bacillati</taxon>
        <taxon>Actinomycetota</taxon>
        <taxon>Actinomycetes</taxon>
        <taxon>Pseudonocardiales</taxon>
        <taxon>Pseudonocardiaceae</taxon>
        <taxon>Haloechinothrix</taxon>
    </lineage>
</organism>
<dbReference type="Proteomes" id="UP000198348">
    <property type="component" value="Unassembled WGS sequence"/>
</dbReference>
<dbReference type="InterPro" id="IPR036869">
    <property type="entry name" value="J_dom_sf"/>
</dbReference>
<dbReference type="SUPFAM" id="SSF46565">
    <property type="entry name" value="Chaperone J-domain"/>
    <property type="match status" value="1"/>
</dbReference>
<dbReference type="CDD" id="cd06257">
    <property type="entry name" value="DnaJ"/>
    <property type="match status" value="1"/>
</dbReference>
<dbReference type="Gene3D" id="1.10.287.110">
    <property type="entry name" value="DnaJ domain"/>
    <property type="match status" value="1"/>
</dbReference>